<keyword evidence="9" id="KW-0812">Transmembrane</keyword>
<keyword evidence="6 8" id="KW-0131">Cell cycle</keyword>
<comment type="similarity">
    <text evidence="1 8">Belongs to the NDC80/HEC1 family.</text>
</comment>
<dbReference type="Pfam" id="PF03801">
    <property type="entry name" value="Ndc80_HEC"/>
    <property type="match status" value="1"/>
</dbReference>
<dbReference type="InterPro" id="IPR038273">
    <property type="entry name" value="Ndc80_sf"/>
</dbReference>
<feature type="domain" description="Kinetochore protein Ndc80 CH" evidence="10">
    <location>
        <begin position="9"/>
        <end position="126"/>
    </location>
</feature>
<evidence type="ECO:0000256" key="9">
    <source>
        <dbReference type="SAM" id="Phobius"/>
    </source>
</evidence>
<evidence type="ECO:0000256" key="1">
    <source>
        <dbReference type="ARBA" id="ARBA00007050"/>
    </source>
</evidence>
<keyword evidence="7 8" id="KW-0137">Centromere</keyword>
<dbReference type="Gene3D" id="1.10.418.30">
    <property type="entry name" value="Ncd80 complex, Ncd80 subunit"/>
    <property type="match status" value="1"/>
</dbReference>
<comment type="subunit">
    <text evidence="8">Component of the NDC80 complex.</text>
</comment>
<evidence type="ECO:0000256" key="3">
    <source>
        <dbReference type="ARBA" id="ARBA00022618"/>
    </source>
</evidence>
<gene>
    <name evidence="11" type="ORF">CPARA_1gp070</name>
</gene>
<evidence type="ECO:0000259" key="10">
    <source>
        <dbReference type="Pfam" id="PF03801"/>
    </source>
</evidence>
<keyword evidence="11" id="KW-0542">Nucleomorph</keyword>
<keyword evidence="8" id="KW-0995">Kinetochore</keyword>
<keyword evidence="8" id="KW-0539">Nucleus</keyword>
<geneLocation type="nucleomorph" evidence="11"/>
<dbReference type="InterPro" id="IPR055260">
    <property type="entry name" value="Ndc80_CH"/>
</dbReference>
<evidence type="ECO:0000256" key="5">
    <source>
        <dbReference type="ARBA" id="ARBA00023054"/>
    </source>
</evidence>
<evidence type="ECO:0000256" key="7">
    <source>
        <dbReference type="ARBA" id="ARBA00023328"/>
    </source>
</evidence>
<feature type="transmembrane region" description="Helical" evidence="9">
    <location>
        <begin position="85"/>
        <end position="104"/>
    </location>
</feature>
<evidence type="ECO:0000256" key="2">
    <source>
        <dbReference type="ARBA" id="ARBA00022454"/>
    </source>
</evidence>
<dbReference type="RefSeq" id="XP_003239626.1">
    <property type="nucleotide sequence ID" value="XM_003239578.1"/>
</dbReference>
<dbReference type="GO" id="GO:0005634">
    <property type="term" value="C:nucleus"/>
    <property type="evidence" value="ECO:0007669"/>
    <property type="project" value="UniProtKB-SubCell"/>
</dbReference>
<keyword evidence="4 8" id="KW-0498">Mitosis</keyword>
<keyword evidence="9" id="KW-1133">Transmembrane helix</keyword>
<dbReference type="GO" id="GO:0051301">
    <property type="term" value="P:cell division"/>
    <property type="evidence" value="ECO:0007669"/>
    <property type="project" value="UniProtKB-UniRule"/>
</dbReference>
<dbReference type="GeneID" id="10447077"/>
<dbReference type="AlphaFoldDB" id="F2HHD2"/>
<evidence type="ECO:0000256" key="6">
    <source>
        <dbReference type="ARBA" id="ARBA00023306"/>
    </source>
</evidence>
<keyword evidence="2 8" id="KW-0158">Chromosome</keyword>
<evidence type="ECO:0000313" key="12">
    <source>
        <dbReference type="Proteomes" id="UP000243423"/>
    </source>
</evidence>
<dbReference type="Proteomes" id="UP000243423">
    <property type="component" value="Nucleomorph 1"/>
</dbReference>
<accession>F2HHD2</accession>
<evidence type="ECO:0000313" key="11">
    <source>
        <dbReference type="EMBL" id="AEA38728.1"/>
    </source>
</evidence>
<keyword evidence="3 8" id="KW-0132">Cell division</keyword>
<name>F2HHD2_9CRYP</name>
<protein>
    <recommendedName>
        <fullName evidence="8">Kinetochore protein NDC80</fullName>
    </recommendedName>
</protein>
<keyword evidence="9" id="KW-0472">Membrane</keyword>
<feature type="transmembrane region" description="Helical" evidence="9">
    <location>
        <begin position="348"/>
        <end position="369"/>
    </location>
</feature>
<comment type="subcellular location">
    <subcellularLocation>
        <location evidence="8">Chromosome</location>
        <location evidence="8">Centromere</location>
        <location evidence="8">Kinetochore</location>
    </subcellularLocation>
    <subcellularLocation>
        <location evidence="8">Nucleus</location>
    </subcellularLocation>
</comment>
<dbReference type="GO" id="GO:0031262">
    <property type="term" value="C:Ndc80 complex"/>
    <property type="evidence" value="ECO:0007669"/>
    <property type="project" value="UniProtKB-UniRule"/>
</dbReference>
<dbReference type="GO" id="GO:0051315">
    <property type="term" value="P:attachment of mitotic spindle microtubules to kinetochore"/>
    <property type="evidence" value="ECO:0007669"/>
    <property type="project" value="UniProtKB-UniRule"/>
</dbReference>
<evidence type="ECO:0000256" key="4">
    <source>
        <dbReference type="ARBA" id="ARBA00022776"/>
    </source>
</evidence>
<feature type="transmembrane region" description="Helical" evidence="9">
    <location>
        <begin position="284"/>
        <end position="301"/>
    </location>
</feature>
<sequence>MFEKIKKNKSQEKHVFRVISDEIYITFCVYDVLFFFFQDYFSVNLYRDLFFNCKKKYIIVVLSFLVEKIIFYFKHINKVQKNAFFLIKFLGYPFLIHKIYFLLISRCCSWNVLTNFLEWLVNLVFYQVQLEKKMGFSFKLKFKKSIWQKTFTPYNRTLAISNYYKWKKTIWSQLIVDIYTKKTFKSEQTKKNLILEYKHFLYKHILILYKKIELNYFEKKFLFEKVFLSKFLELNIYSANLKLNLNKWSLMLRNIKNFHCEHITNKTNLKFYKTNMLIHANTEVYIEIFFYFLFFVFYFFQSHELNFRVFFSSEINTLKLNLIKLKTKISDFSIFFTKKFAFFFTKKYFHNLSLFARLFLVYQTSKIIFIKKKHQIFIKNKLKDKNEIALFVLYKKIFLNNKKIHSENFLPILKSVKNLYIYINIHECFYFNKQGNIRICKTT</sequence>
<dbReference type="EMBL" id="CP002172">
    <property type="protein sequence ID" value="AEA38728.1"/>
    <property type="molecule type" value="Genomic_DNA"/>
</dbReference>
<feature type="transmembrane region" description="Helical" evidence="9">
    <location>
        <begin position="57"/>
        <end position="73"/>
    </location>
</feature>
<keyword evidence="5" id="KW-0175">Coiled coil</keyword>
<proteinExistence type="inferred from homology"/>
<evidence type="ECO:0000256" key="8">
    <source>
        <dbReference type="RuleBase" id="RU368072"/>
    </source>
</evidence>
<organism evidence="11 12">
    <name type="scientific">Cryptomonas paramaecium</name>
    <dbReference type="NCBI Taxonomy" id="2898"/>
    <lineage>
        <taxon>Eukaryota</taxon>
        <taxon>Cryptophyceae</taxon>
        <taxon>Cryptomonadales</taxon>
        <taxon>Cryptomonadaceae</taxon>
        <taxon>Cryptomonas</taxon>
    </lineage>
</organism>
<comment type="function">
    <text evidence="8">Acts as a component of the essential kinetochore-associated NDC80 complex, which is required for chromosome segregation and spindle checkpoint activity.</text>
</comment>
<reference evidence="11 12" key="1">
    <citation type="journal article" date="2011" name="Genome Biol. Evol.">
        <title>Complete nucleomorph genome sequence of the nonphotosynthetic alga Cryptomonas paramecium reveals a core nucleomorph gene set.</title>
        <authorList>
            <person name="Tanifuji G."/>
            <person name="Onodera N.T."/>
            <person name="Wheeler T.J."/>
            <person name="Dlutek M."/>
            <person name="Donaher N."/>
            <person name="Archibald J.M."/>
        </authorList>
    </citation>
    <scope>NUCLEOTIDE SEQUENCE [LARGE SCALE GENOMIC DNA]</scope>
    <source>
        <strain evidence="11 12">CCAP977/2A</strain>
    </source>
</reference>
<feature type="transmembrane region" description="Helical" evidence="9">
    <location>
        <begin position="21"/>
        <end position="37"/>
    </location>
</feature>